<keyword evidence="1" id="KW-1185">Reference proteome</keyword>
<evidence type="ECO:0000313" key="2">
    <source>
        <dbReference type="WBParaSite" id="EN70_7465"/>
    </source>
</evidence>
<reference evidence="2" key="2">
    <citation type="submission" date="2016-11" db="UniProtKB">
        <authorList>
            <consortium name="WormBaseParasite"/>
        </authorList>
    </citation>
    <scope>IDENTIFICATION</scope>
</reference>
<protein>
    <submittedName>
        <fullName evidence="2">Uncharacterized protein</fullName>
    </submittedName>
</protein>
<name>A0A1I7VXU1_LOALO</name>
<dbReference type="AlphaFoldDB" id="A0A1I7VXU1"/>
<evidence type="ECO:0000313" key="1">
    <source>
        <dbReference type="Proteomes" id="UP000095285"/>
    </source>
</evidence>
<accession>A0A1I7VXU1</accession>
<organism evidence="1 2">
    <name type="scientific">Loa loa</name>
    <name type="common">Eye worm</name>
    <name type="synonym">Filaria loa</name>
    <dbReference type="NCBI Taxonomy" id="7209"/>
    <lineage>
        <taxon>Eukaryota</taxon>
        <taxon>Metazoa</taxon>
        <taxon>Ecdysozoa</taxon>
        <taxon>Nematoda</taxon>
        <taxon>Chromadorea</taxon>
        <taxon>Rhabditida</taxon>
        <taxon>Spirurina</taxon>
        <taxon>Spiruromorpha</taxon>
        <taxon>Filarioidea</taxon>
        <taxon>Onchocercidae</taxon>
        <taxon>Loa</taxon>
    </lineage>
</organism>
<reference evidence="1" key="1">
    <citation type="submission" date="2012-04" db="EMBL/GenBank/DDBJ databases">
        <title>The Genome Sequence of Loa loa.</title>
        <authorList>
            <consortium name="The Broad Institute Genome Sequencing Platform"/>
            <consortium name="Broad Institute Genome Sequencing Center for Infectious Disease"/>
            <person name="Nutman T.B."/>
            <person name="Fink D.L."/>
            <person name="Russ C."/>
            <person name="Young S."/>
            <person name="Zeng Q."/>
            <person name="Gargeya S."/>
            <person name="Alvarado L."/>
            <person name="Berlin A."/>
            <person name="Chapman S.B."/>
            <person name="Chen Z."/>
            <person name="Freedman E."/>
            <person name="Gellesch M."/>
            <person name="Goldberg J."/>
            <person name="Griggs A."/>
            <person name="Gujja S."/>
            <person name="Heilman E.R."/>
            <person name="Heiman D."/>
            <person name="Howarth C."/>
            <person name="Mehta T."/>
            <person name="Neiman D."/>
            <person name="Pearson M."/>
            <person name="Roberts A."/>
            <person name="Saif S."/>
            <person name="Shea T."/>
            <person name="Shenoy N."/>
            <person name="Sisk P."/>
            <person name="Stolte C."/>
            <person name="Sykes S."/>
            <person name="White J."/>
            <person name="Yandava C."/>
            <person name="Haas B."/>
            <person name="Henn M.R."/>
            <person name="Nusbaum C."/>
            <person name="Birren B."/>
        </authorList>
    </citation>
    <scope>NUCLEOTIDE SEQUENCE [LARGE SCALE GENOMIC DNA]</scope>
</reference>
<dbReference type="WBParaSite" id="EN70_7465">
    <property type="protein sequence ID" value="EN70_7465"/>
    <property type="gene ID" value="EN70_7465"/>
</dbReference>
<dbReference type="STRING" id="7209.A0A1I7VXU1"/>
<dbReference type="Proteomes" id="UP000095285">
    <property type="component" value="Unassembled WGS sequence"/>
</dbReference>
<sequence>MATTSKLSFRARNLDATKSMPVYCADELPDLAECTPINRAVAQMPTGMEKDEENQSVVNGRGQGSIGYPKINTAIEGEGRIIGQDVAVGKIEELISYSLL</sequence>
<proteinExistence type="predicted"/>